<keyword evidence="2" id="KW-1185">Reference proteome</keyword>
<dbReference type="Gene3D" id="3.30.70.20">
    <property type="match status" value="1"/>
</dbReference>
<accession>A0A7Z1B1K2</accession>
<proteinExistence type="predicted"/>
<dbReference type="SUPFAM" id="SSF54862">
    <property type="entry name" value="4Fe-4S ferredoxins"/>
    <property type="match status" value="1"/>
</dbReference>
<protein>
    <recommendedName>
        <fullName evidence="3">Ferredoxin</fullName>
    </recommendedName>
</protein>
<sequence length="75" mass="7934">MNNDHWQVEVSDKCLGSGLCTGLAPEHFRLTAGRSRPVSDMIDPTATVAEAAEICPAEAILVRDAATRSVVAPVD</sequence>
<dbReference type="Proteomes" id="UP000185696">
    <property type="component" value="Unassembled WGS sequence"/>
</dbReference>
<evidence type="ECO:0000313" key="1">
    <source>
        <dbReference type="EMBL" id="OLF14366.1"/>
    </source>
</evidence>
<dbReference type="Pfam" id="PF13370">
    <property type="entry name" value="Fer4_13"/>
    <property type="match status" value="1"/>
</dbReference>
<organism evidence="1 2">
    <name type="scientific">Actinophytocola xinjiangensis</name>
    <dbReference type="NCBI Taxonomy" id="485602"/>
    <lineage>
        <taxon>Bacteria</taxon>
        <taxon>Bacillati</taxon>
        <taxon>Actinomycetota</taxon>
        <taxon>Actinomycetes</taxon>
        <taxon>Pseudonocardiales</taxon>
        <taxon>Pseudonocardiaceae</taxon>
    </lineage>
</organism>
<dbReference type="EMBL" id="MSIF01000001">
    <property type="protein sequence ID" value="OLF14366.1"/>
    <property type="molecule type" value="Genomic_DNA"/>
</dbReference>
<evidence type="ECO:0008006" key="3">
    <source>
        <dbReference type="Google" id="ProtNLM"/>
    </source>
</evidence>
<dbReference type="AlphaFoldDB" id="A0A7Z1B1K2"/>
<evidence type="ECO:0000313" key="2">
    <source>
        <dbReference type="Proteomes" id="UP000185696"/>
    </source>
</evidence>
<reference evidence="1 2" key="1">
    <citation type="submission" date="2016-12" db="EMBL/GenBank/DDBJ databases">
        <title>The draft genome sequence of Actinophytocola xinjiangensis.</title>
        <authorList>
            <person name="Wang W."/>
            <person name="Yuan L."/>
        </authorList>
    </citation>
    <scope>NUCLEOTIDE SEQUENCE [LARGE SCALE GENOMIC DNA]</scope>
    <source>
        <strain evidence="1 2">CGMCC 4.4663</strain>
    </source>
</reference>
<comment type="caution">
    <text evidence="1">The sequence shown here is derived from an EMBL/GenBank/DDBJ whole genome shotgun (WGS) entry which is preliminary data.</text>
</comment>
<gene>
    <name evidence="1" type="ORF">BLA60_04360</name>
</gene>
<name>A0A7Z1B1K2_9PSEU</name>